<dbReference type="InterPro" id="IPR012910">
    <property type="entry name" value="Plug_dom"/>
</dbReference>
<accession>A0A1J5S656</accession>
<keyword evidence="6" id="KW-0408">Iron</keyword>
<evidence type="ECO:0000256" key="5">
    <source>
        <dbReference type="ARBA" id="ARBA00022729"/>
    </source>
</evidence>
<keyword evidence="3" id="KW-0410">Iron transport</keyword>
<evidence type="ECO:0000256" key="9">
    <source>
        <dbReference type="ARBA" id="ARBA00023237"/>
    </source>
</evidence>
<dbReference type="Pfam" id="PF07715">
    <property type="entry name" value="Plug"/>
    <property type="match status" value="1"/>
</dbReference>
<evidence type="ECO:0000256" key="1">
    <source>
        <dbReference type="ARBA" id="ARBA00004571"/>
    </source>
</evidence>
<keyword evidence="4" id="KW-0812">Transmembrane</keyword>
<organism evidence="11">
    <name type="scientific">mine drainage metagenome</name>
    <dbReference type="NCBI Taxonomy" id="410659"/>
    <lineage>
        <taxon>unclassified sequences</taxon>
        <taxon>metagenomes</taxon>
        <taxon>ecological metagenomes</taxon>
    </lineage>
</organism>
<evidence type="ECO:0000256" key="7">
    <source>
        <dbReference type="ARBA" id="ARBA00023065"/>
    </source>
</evidence>
<keyword evidence="2" id="KW-0813">Transport</keyword>
<reference evidence="11" key="1">
    <citation type="submission" date="2016-10" db="EMBL/GenBank/DDBJ databases">
        <title>Sequence of Gallionella enrichment culture.</title>
        <authorList>
            <person name="Poehlein A."/>
            <person name="Muehling M."/>
            <person name="Daniel R."/>
        </authorList>
    </citation>
    <scope>NUCLEOTIDE SEQUENCE</scope>
</reference>
<keyword evidence="9" id="KW-0998">Cell outer membrane</keyword>
<dbReference type="PANTHER" id="PTHR32552">
    <property type="entry name" value="FERRICHROME IRON RECEPTOR-RELATED"/>
    <property type="match status" value="1"/>
</dbReference>
<feature type="domain" description="TonB-dependent receptor plug" evidence="10">
    <location>
        <begin position="81"/>
        <end position="171"/>
    </location>
</feature>
<comment type="caution">
    <text evidence="11">The sequence shown here is derived from an EMBL/GenBank/DDBJ whole genome shotgun (WGS) entry which is preliminary data.</text>
</comment>
<keyword evidence="11" id="KW-0675">Receptor</keyword>
<evidence type="ECO:0000313" key="11">
    <source>
        <dbReference type="EMBL" id="OIR03953.1"/>
    </source>
</evidence>
<dbReference type="GO" id="GO:0015344">
    <property type="term" value="F:siderophore uptake transmembrane transporter activity"/>
    <property type="evidence" value="ECO:0007669"/>
    <property type="project" value="TreeGrafter"/>
</dbReference>
<dbReference type="PANTHER" id="PTHR32552:SF68">
    <property type="entry name" value="FERRICHROME OUTER MEMBRANE TRANSPORTER_PHAGE RECEPTOR"/>
    <property type="match status" value="1"/>
</dbReference>
<dbReference type="PROSITE" id="PS52016">
    <property type="entry name" value="TONB_DEPENDENT_REC_3"/>
    <property type="match status" value="1"/>
</dbReference>
<dbReference type="Gene3D" id="2.40.170.20">
    <property type="entry name" value="TonB-dependent receptor, beta-barrel domain"/>
    <property type="match status" value="1"/>
</dbReference>
<keyword evidence="7" id="KW-0406">Ion transport</keyword>
<dbReference type="InterPro" id="IPR036942">
    <property type="entry name" value="Beta-barrel_TonB_sf"/>
</dbReference>
<dbReference type="InterPro" id="IPR037066">
    <property type="entry name" value="Plug_dom_sf"/>
</dbReference>
<evidence type="ECO:0000256" key="4">
    <source>
        <dbReference type="ARBA" id="ARBA00022692"/>
    </source>
</evidence>
<gene>
    <name evidence="11" type="primary">fpvA_2</name>
    <name evidence="11" type="ORF">GALL_138900</name>
</gene>
<keyword evidence="8" id="KW-0472">Membrane</keyword>
<evidence type="ECO:0000256" key="2">
    <source>
        <dbReference type="ARBA" id="ARBA00022448"/>
    </source>
</evidence>
<sequence>MAMMTSRLRKRALASAAFLAVVGSLSAQQTPATGQPAQQNNSNATTDQAITMSPFSVSSTEGKGYISNDAITGMKSNTLLIDIPQSVEVIPRDVIDDLGQFAATVDTLKFVSAGTVPFARTGEMQMQRGFRTGYALIDGQLDLSVASDPMSYDSFEVVKGPAAVLYGNHTSLGGIIVKITRKPLPVRRDSVRLILGSQGMRRGEIDSTGPLGSIGSTKVSYRLYGAYQKYDGFGPVDFDNHKVIGGGLKFDLSSNTTLLLQMDVYYNENRGIYNGFANATNTGMYFGPGYSQGYKAKWSRQKLNRYWYKATLDHSFSENWHFTSTLSYNDFHRKDRETRNSAAPNYVTNTIQQYDFGWNYKENLVSLETDVTGTYRLAGFKNQSTFGFEVDRDYGINNYWFIRNLAPTSITDPQIYNSPMPVYDASNATPANESDYYSSYAYFMQTFEIVPDKLTAVAGVSGSYTDGNNKSYATNATTVSRAHGTPRRIGLVYKPIKGLALYANDSTTYQGTGSTNPDGSKLPPIVGEVKEVGLKTALFGGRISSTISYFDLNVTNIPIPDPNTGMSKAAGKQTNKGFEADIAIRPLENWTVMGTVYQGDIKDVNGQRMPNTVNSTWSLVTRYDFGTGPLQGFGIGGSMFHQGDRSGGPWNPYTIANLFLTYVHRSWSVSVNIDNIADKQYSGSGWGPFYMDPGPRRSTQFTFAYRF</sequence>
<evidence type="ECO:0000256" key="8">
    <source>
        <dbReference type="ARBA" id="ARBA00023136"/>
    </source>
</evidence>
<dbReference type="Gene3D" id="2.170.130.10">
    <property type="entry name" value="TonB-dependent receptor, plug domain"/>
    <property type="match status" value="1"/>
</dbReference>
<evidence type="ECO:0000256" key="6">
    <source>
        <dbReference type="ARBA" id="ARBA00023004"/>
    </source>
</evidence>
<comment type="subcellular location">
    <subcellularLocation>
        <location evidence="1">Cell outer membrane</location>
        <topology evidence="1">Multi-pass membrane protein</topology>
    </subcellularLocation>
</comment>
<dbReference type="SUPFAM" id="SSF56935">
    <property type="entry name" value="Porins"/>
    <property type="match status" value="1"/>
</dbReference>
<proteinExistence type="predicted"/>
<dbReference type="AlphaFoldDB" id="A0A1J5S656"/>
<keyword evidence="5" id="KW-0732">Signal</keyword>
<dbReference type="GO" id="GO:0009279">
    <property type="term" value="C:cell outer membrane"/>
    <property type="evidence" value="ECO:0007669"/>
    <property type="project" value="UniProtKB-SubCell"/>
</dbReference>
<evidence type="ECO:0000259" key="10">
    <source>
        <dbReference type="Pfam" id="PF07715"/>
    </source>
</evidence>
<evidence type="ECO:0000256" key="3">
    <source>
        <dbReference type="ARBA" id="ARBA00022496"/>
    </source>
</evidence>
<dbReference type="InterPro" id="IPR039426">
    <property type="entry name" value="TonB-dep_rcpt-like"/>
</dbReference>
<protein>
    <submittedName>
        <fullName evidence="11">Ferripyoverdine receptor</fullName>
    </submittedName>
</protein>
<dbReference type="EMBL" id="MLJW01000061">
    <property type="protein sequence ID" value="OIR03953.1"/>
    <property type="molecule type" value="Genomic_DNA"/>
</dbReference>
<name>A0A1J5S656_9ZZZZ</name>